<keyword evidence="4" id="KW-1185">Reference proteome</keyword>
<protein>
    <submittedName>
        <fullName evidence="3">Uncharacterized protein</fullName>
    </submittedName>
</protein>
<evidence type="ECO:0000256" key="1">
    <source>
        <dbReference type="SAM" id="MobiDB-lite"/>
    </source>
</evidence>
<accession>A0A1E7FMC7</accession>
<feature type="region of interest" description="Disordered" evidence="1">
    <location>
        <begin position="30"/>
        <end position="62"/>
    </location>
</feature>
<gene>
    <name evidence="3" type="ORF">FRACYDRAFT_267983</name>
</gene>
<feature type="compositionally biased region" description="Polar residues" evidence="1">
    <location>
        <begin position="35"/>
        <end position="52"/>
    </location>
</feature>
<dbReference type="KEGG" id="fcy:FRACYDRAFT_267983"/>
<feature type="transmembrane region" description="Helical" evidence="2">
    <location>
        <begin position="6"/>
        <end position="24"/>
    </location>
</feature>
<keyword evidence="2" id="KW-1133">Transmembrane helix</keyword>
<proteinExistence type="predicted"/>
<reference evidence="3 4" key="1">
    <citation type="submission" date="2016-09" db="EMBL/GenBank/DDBJ databases">
        <title>Extensive genetic diversity and differential bi-allelic expression allows diatom success in the polar Southern Ocean.</title>
        <authorList>
            <consortium name="DOE Joint Genome Institute"/>
            <person name="Mock T."/>
            <person name="Otillar R.P."/>
            <person name="Strauss J."/>
            <person name="Dupont C."/>
            <person name="Frickenhaus S."/>
            <person name="Maumus F."/>
            <person name="Mcmullan M."/>
            <person name="Sanges R."/>
            <person name="Schmutz J."/>
            <person name="Toseland A."/>
            <person name="Valas R."/>
            <person name="Veluchamy A."/>
            <person name="Ward B.J."/>
            <person name="Allen A."/>
            <person name="Barry K."/>
            <person name="Falciatore A."/>
            <person name="Ferrante M."/>
            <person name="Fortunato A.E."/>
            <person name="Gloeckner G."/>
            <person name="Gruber A."/>
            <person name="Hipkin R."/>
            <person name="Janech M."/>
            <person name="Kroth P."/>
            <person name="Leese F."/>
            <person name="Lindquist E."/>
            <person name="Lyon B.R."/>
            <person name="Martin J."/>
            <person name="Mayer C."/>
            <person name="Parker M."/>
            <person name="Quesneville H."/>
            <person name="Raymond J."/>
            <person name="Uhlig C."/>
            <person name="Valentin K.U."/>
            <person name="Worden A.Z."/>
            <person name="Armbrust E.V."/>
            <person name="Bowler C."/>
            <person name="Green B."/>
            <person name="Moulton V."/>
            <person name="Van Oosterhout C."/>
            <person name="Grigoriev I."/>
        </authorList>
    </citation>
    <scope>NUCLEOTIDE SEQUENCE [LARGE SCALE GENOMIC DNA]</scope>
    <source>
        <strain evidence="3 4">CCMP1102</strain>
    </source>
</reference>
<organism evidence="3 4">
    <name type="scientific">Fragilariopsis cylindrus CCMP1102</name>
    <dbReference type="NCBI Taxonomy" id="635003"/>
    <lineage>
        <taxon>Eukaryota</taxon>
        <taxon>Sar</taxon>
        <taxon>Stramenopiles</taxon>
        <taxon>Ochrophyta</taxon>
        <taxon>Bacillariophyta</taxon>
        <taxon>Bacillariophyceae</taxon>
        <taxon>Bacillariophycidae</taxon>
        <taxon>Bacillariales</taxon>
        <taxon>Bacillariaceae</taxon>
        <taxon>Fragilariopsis</taxon>
    </lineage>
</organism>
<name>A0A1E7FMC7_9STRA</name>
<evidence type="ECO:0000313" key="3">
    <source>
        <dbReference type="EMBL" id="OEU19284.1"/>
    </source>
</evidence>
<dbReference type="Proteomes" id="UP000095751">
    <property type="component" value="Unassembled WGS sequence"/>
</dbReference>
<keyword evidence="2" id="KW-0472">Membrane</keyword>
<keyword evidence="2" id="KW-0812">Transmembrane</keyword>
<dbReference type="InParanoid" id="A0A1E7FMC7"/>
<sequence length="127" mass="14177">MAGTMIFQVIGSGIAILVALLSRFERKKNVKRHTTSTMQQNFKKNNSANTSEGQRDVQAQLDELQSTQKELAQQMNMVISMLENMQGNEHVQGNKDALGLKYTPKSITRGSFNTYETEGSMGCLPYL</sequence>
<dbReference type="EMBL" id="KV784355">
    <property type="protein sequence ID" value="OEU19284.1"/>
    <property type="molecule type" value="Genomic_DNA"/>
</dbReference>
<evidence type="ECO:0000256" key="2">
    <source>
        <dbReference type="SAM" id="Phobius"/>
    </source>
</evidence>
<dbReference type="AlphaFoldDB" id="A0A1E7FMC7"/>
<evidence type="ECO:0000313" key="4">
    <source>
        <dbReference type="Proteomes" id="UP000095751"/>
    </source>
</evidence>